<dbReference type="Proteomes" id="UP001303473">
    <property type="component" value="Unassembled WGS sequence"/>
</dbReference>
<evidence type="ECO:0000313" key="3">
    <source>
        <dbReference type="Proteomes" id="UP001303473"/>
    </source>
</evidence>
<evidence type="ECO:0000313" key="2">
    <source>
        <dbReference type="EMBL" id="KAK3939037.1"/>
    </source>
</evidence>
<gene>
    <name evidence="2" type="ORF">QBC46DRAFT_355388</name>
</gene>
<sequence>MLFPWGRWRIKGQDADTAPALPVKNTPWPIPPVSSDHFTVEAFKTVIDQIAKSSGVSWVWVDVGCIDQRRDDPKSGFINTQAPIEIGRQAAVFKRAKSTFVWLCRLSNAKLTAAVADVQQHGLDFSDYILGPNRGQRIPDPLAESLRKAFDDIFSDPWFSSLWTLQEVVLRNDALVFSTDGTPVLWAEGQRMFLTMFINHCQNVYRDLEKALAQKQTSSSSSSWVVSEAAASAIHRIKQQILQAGFYYLFSTNPNVQYGTARYRTTTRPEDRIYAIMQIYNIVVGKSVRPDENPQLDELVPEFAAAINNASAILGQYFVHTQKPGSGASWQITEQSIIPDALMVYRDPVNLATITLATLDFDGGENGQGQAVAVAKGMVCSFPDLLKASQEDGRRNPSFARQGLGLDFEAFLDHHVPGRDTFQYPLGGPGGIIVDYEKKVQVLHLGHLRGLPKKPPSGEFHRRHVGLLLHSRTGREGAKGQESVAFERLGVCIWSDRSSNDLLEKIEWRGVERMVLE</sequence>
<proteinExistence type="predicted"/>
<comment type="caution">
    <text evidence="2">The sequence shown here is derived from an EMBL/GenBank/DDBJ whole genome shotgun (WGS) entry which is preliminary data.</text>
</comment>
<organism evidence="2 3">
    <name type="scientific">Diplogelasinospora grovesii</name>
    <dbReference type="NCBI Taxonomy" id="303347"/>
    <lineage>
        <taxon>Eukaryota</taxon>
        <taxon>Fungi</taxon>
        <taxon>Dikarya</taxon>
        <taxon>Ascomycota</taxon>
        <taxon>Pezizomycotina</taxon>
        <taxon>Sordariomycetes</taxon>
        <taxon>Sordariomycetidae</taxon>
        <taxon>Sordariales</taxon>
        <taxon>Diplogelasinosporaceae</taxon>
        <taxon>Diplogelasinospora</taxon>
    </lineage>
</organism>
<protein>
    <recommendedName>
        <fullName evidence="1">Heterokaryon incompatibility domain-containing protein</fullName>
    </recommendedName>
</protein>
<feature type="domain" description="Heterokaryon incompatibility" evidence="1">
    <location>
        <begin position="41"/>
        <end position="167"/>
    </location>
</feature>
<dbReference type="Pfam" id="PF06985">
    <property type="entry name" value="HET"/>
    <property type="match status" value="1"/>
</dbReference>
<dbReference type="PANTHER" id="PTHR24148">
    <property type="entry name" value="ANKYRIN REPEAT DOMAIN-CONTAINING PROTEIN 39 HOMOLOG-RELATED"/>
    <property type="match status" value="1"/>
</dbReference>
<reference evidence="3" key="1">
    <citation type="journal article" date="2023" name="Mol. Phylogenet. Evol.">
        <title>Genome-scale phylogeny and comparative genomics of the fungal order Sordariales.</title>
        <authorList>
            <person name="Hensen N."/>
            <person name="Bonometti L."/>
            <person name="Westerberg I."/>
            <person name="Brannstrom I.O."/>
            <person name="Guillou S."/>
            <person name="Cros-Aarteil S."/>
            <person name="Calhoun S."/>
            <person name="Haridas S."/>
            <person name="Kuo A."/>
            <person name="Mondo S."/>
            <person name="Pangilinan J."/>
            <person name="Riley R."/>
            <person name="LaButti K."/>
            <person name="Andreopoulos B."/>
            <person name="Lipzen A."/>
            <person name="Chen C."/>
            <person name="Yan M."/>
            <person name="Daum C."/>
            <person name="Ng V."/>
            <person name="Clum A."/>
            <person name="Steindorff A."/>
            <person name="Ohm R.A."/>
            <person name="Martin F."/>
            <person name="Silar P."/>
            <person name="Natvig D.O."/>
            <person name="Lalanne C."/>
            <person name="Gautier V."/>
            <person name="Ament-Velasquez S.L."/>
            <person name="Kruys A."/>
            <person name="Hutchinson M.I."/>
            <person name="Powell A.J."/>
            <person name="Barry K."/>
            <person name="Miller A.N."/>
            <person name="Grigoriev I.V."/>
            <person name="Debuchy R."/>
            <person name="Gladieux P."/>
            <person name="Hiltunen Thoren M."/>
            <person name="Johannesson H."/>
        </authorList>
    </citation>
    <scope>NUCLEOTIDE SEQUENCE [LARGE SCALE GENOMIC DNA]</scope>
    <source>
        <strain evidence="3">CBS 340.73</strain>
    </source>
</reference>
<dbReference type="EMBL" id="MU853818">
    <property type="protein sequence ID" value="KAK3939037.1"/>
    <property type="molecule type" value="Genomic_DNA"/>
</dbReference>
<name>A0AAN6N4I1_9PEZI</name>
<keyword evidence="3" id="KW-1185">Reference proteome</keyword>
<evidence type="ECO:0000259" key="1">
    <source>
        <dbReference type="Pfam" id="PF06985"/>
    </source>
</evidence>
<dbReference type="PANTHER" id="PTHR24148:SF64">
    <property type="entry name" value="HETEROKARYON INCOMPATIBILITY DOMAIN-CONTAINING PROTEIN"/>
    <property type="match status" value="1"/>
</dbReference>
<accession>A0AAN6N4I1</accession>
<dbReference type="InterPro" id="IPR010730">
    <property type="entry name" value="HET"/>
</dbReference>
<dbReference type="InterPro" id="IPR052895">
    <property type="entry name" value="HetReg/Transcr_Mod"/>
</dbReference>
<dbReference type="AlphaFoldDB" id="A0AAN6N4I1"/>